<accession>A0A1Q8ZQZ9</accession>
<dbReference type="Gene3D" id="3.30.70.270">
    <property type="match status" value="1"/>
</dbReference>
<dbReference type="SUPFAM" id="SSF55073">
    <property type="entry name" value="Nucleotide cyclase"/>
    <property type="match status" value="1"/>
</dbReference>
<organism evidence="5 6">
    <name type="scientific">Rhizobium oryziradicis</name>
    <dbReference type="NCBI Taxonomy" id="1867956"/>
    <lineage>
        <taxon>Bacteria</taxon>
        <taxon>Pseudomonadati</taxon>
        <taxon>Pseudomonadota</taxon>
        <taxon>Alphaproteobacteria</taxon>
        <taxon>Hyphomicrobiales</taxon>
        <taxon>Rhizobiaceae</taxon>
        <taxon>Rhizobium/Agrobacterium group</taxon>
        <taxon>Rhizobium</taxon>
    </lineage>
</organism>
<evidence type="ECO:0000313" key="5">
    <source>
        <dbReference type="EMBL" id="OLP44370.1"/>
    </source>
</evidence>
<name>A0A1Q8ZQZ9_9HYPH</name>
<evidence type="ECO:0000256" key="1">
    <source>
        <dbReference type="SAM" id="Phobius"/>
    </source>
</evidence>
<dbReference type="AlphaFoldDB" id="A0A1Q8ZQZ9"/>
<dbReference type="RefSeq" id="WP_075639879.1">
    <property type="nucleotide sequence ID" value="NZ_MKIM01000027.1"/>
</dbReference>
<dbReference type="CDD" id="cd01949">
    <property type="entry name" value="GGDEF"/>
    <property type="match status" value="1"/>
</dbReference>
<keyword evidence="1" id="KW-0472">Membrane</keyword>
<keyword evidence="6" id="KW-1185">Reference proteome</keyword>
<proteinExistence type="predicted"/>
<dbReference type="SUPFAM" id="SSF141868">
    <property type="entry name" value="EAL domain-like"/>
    <property type="match status" value="1"/>
</dbReference>
<dbReference type="GO" id="GO:0007165">
    <property type="term" value="P:signal transduction"/>
    <property type="evidence" value="ECO:0007669"/>
    <property type="project" value="InterPro"/>
</dbReference>
<dbReference type="SUPFAM" id="SSF158472">
    <property type="entry name" value="HAMP domain-like"/>
    <property type="match status" value="1"/>
</dbReference>
<dbReference type="PROSITE" id="PS50887">
    <property type="entry name" value="GGDEF"/>
    <property type="match status" value="1"/>
</dbReference>
<dbReference type="SUPFAM" id="SSF55785">
    <property type="entry name" value="PYP-like sensor domain (PAS domain)"/>
    <property type="match status" value="1"/>
</dbReference>
<dbReference type="InterPro" id="IPR000014">
    <property type="entry name" value="PAS"/>
</dbReference>
<keyword evidence="1" id="KW-1133">Transmembrane helix</keyword>
<dbReference type="Pfam" id="PF13426">
    <property type="entry name" value="PAS_9"/>
    <property type="match status" value="1"/>
</dbReference>
<dbReference type="InterPro" id="IPR043128">
    <property type="entry name" value="Rev_trsase/Diguanyl_cyclase"/>
</dbReference>
<dbReference type="InterPro" id="IPR001633">
    <property type="entry name" value="EAL_dom"/>
</dbReference>
<dbReference type="Gene3D" id="3.30.450.20">
    <property type="entry name" value="PAS domain"/>
    <property type="match status" value="1"/>
</dbReference>
<evidence type="ECO:0000259" key="3">
    <source>
        <dbReference type="PROSITE" id="PS50885"/>
    </source>
</evidence>
<dbReference type="NCBIfam" id="TIGR00229">
    <property type="entry name" value="sensory_box"/>
    <property type="match status" value="1"/>
</dbReference>
<dbReference type="Gene3D" id="6.10.340.10">
    <property type="match status" value="1"/>
</dbReference>
<protein>
    <submittedName>
        <fullName evidence="5">Diguanylate cyclase</fullName>
    </submittedName>
</protein>
<dbReference type="PROSITE" id="PS50885">
    <property type="entry name" value="HAMP"/>
    <property type="match status" value="1"/>
</dbReference>
<dbReference type="Proteomes" id="UP000186894">
    <property type="component" value="Unassembled WGS sequence"/>
</dbReference>
<dbReference type="NCBIfam" id="TIGR00254">
    <property type="entry name" value="GGDEF"/>
    <property type="match status" value="1"/>
</dbReference>
<dbReference type="PANTHER" id="PTHR44757:SF2">
    <property type="entry name" value="BIOFILM ARCHITECTURE MAINTENANCE PROTEIN MBAA"/>
    <property type="match status" value="1"/>
</dbReference>
<dbReference type="SMART" id="SM00267">
    <property type="entry name" value="GGDEF"/>
    <property type="match status" value="1"/>
</dbReference>
<dbReference type="Pfam" id="PF00990">
    <property type="entry name" value="GGDEF"/>
    <property type="match status" value="1"/>
</dbReference>
<dbReference type="Gene3D" id="3.20.20.450">
    <property type="entry name" value="EAL domain"/>
    <property type="match status" value="1"/>
</dbReference>
<feature type="domain" description="GGDEF" evidence="4">
    <location>
        <begin position="382"/>
        <end position="515"/>
    </location>
</feature>
<dbReference type="InterPro" id="IPR000160">
    <property type="entry name" value="GGDEF_dom"/>
</dbReference>
<feature type="transmembrane region" description="Helical" evidence="1">
    <location>
        <begin position="147"/>
        <end position="167"/>
    </location>
</feature>
<dbReference type="CDD" id="cd06225">
    <property type="entry name" value="HAMP"/>
    <property type="match status" value="1"/>
</dbReference>
<dbReference type="Pfam" id="PF00563">
    <property type="entry name" value="EAL"/>
    <property type="match status" value="1"/>
</dbReference>
<dbReference type="InterPro" id="IPR035919">
    <property type="entry name" value="EAL_sf"/>
</dbReference>
<feature type="domain" description="EAL" evidence="2">
    <location>
        <begin position="524"/>
        <end position="783"/>
    </location>
</feature>
<dbReference type="InterPro" id="IPR052155">
    <property type="entry name" value="Biofilm_reg_signaling"/>
</dbReference>
<feature type="transmembrane region" description="Helical" evidence="1">
    <location>
        <begin position="9"/>
        <end position="32"/>
    </location>
</feature>
<dbReference type="SMART" id="SM00304">
    <property type="entry name" value="HAMP"/>
    <property type="match status" value="1"/>
</dbReference>
<reference evidence="5 6" key="1">
    <citation type="submission" date="2016-09" db="EMBL/GenBank/DDBJ databases">
        <title>Rhizobium oryziradicis sp. nov., isolated from the root of rice.</title>
        <authorList>
            <person name="Zhao J."/>
            <person name="Zhang X."/>
        </authorList>
    </citation>
    <scope>NUCLEOTIDE SEQUENCE [LARGE SCALE GENOMIC DNA]</scope>
    <source>
        <strain evidence="5 6">N19</strain>
    </source>
</reference>
<dbReference type="EMBL" id="MKIM01000027">
    <property type="protein sequence ID" value="OLP44370.1"/>
    <property type="molecule type" value="Genomic_DNA"/>
</dbReference>
<dbReference type="PROSITE" id="PS50883">
    <property type="entry name" value="EAL"/>
    <property type="match status" value="1"/>
</dbReference>
<dbReference type="STRING" id="1867956.BJF95_07470"/>
<evidence type="ECO:0000259" key="2">
    <source>
        <dbReference type="PROSITE" id="PS50883"/>
    </source>
</evidence>
<dbReference type="InterPro" id="IPR003660">
    <property type="entry name" value="HAMP_dom"/>
</dbReference>
<feature type="domain" description="HAMP" evidence="3">
    <location>
        <begin position="169"/>
        <end position="221"/>
    </location>
</feature>
<dbReference type="PANTHER" id="PTHR44757">
    <property type="entry name" value="DIGUANYLATE CYCLASE DGCP"/>
    <property type="match status" value="1"/>
</dbReference>
<dbReference type="CDD" id="cd01948">
    <property type="entry name" value="EAL"/>
    <property type="match status" value="1"/>
</dbReference>
<evidence type="ECO:0000259" key="4">
    <source>
        <dbReference type="PROSITE" id="PS50887"/>
    </source>
</evidence>
<dbReference type="OrthoDB" id="9814202at2"/>
<dbReference type="GO" id="GO:0016020">
    <property type="term" value="C:membrane"/>
    <property type="evidence" value="ECO:0007669"/>
    <property type="project" value="InterPro"/>
</dbReference>
<evidence type="ECO:0000313" key="6">
    <source>
        <dbReference type="Proteomes" id="UP000186894"/>
    </source>
</evidence>
<comment type="caution">
    <text evidence="5">The sequence shown here is derived from an EMBL/GenBank/DDBJ whole genome shotgun (WGS) entry which is preliminary data.</text>
</comment>
<dbReference type="InterPro" id="IPR035965">
    <property type="entry name" value="PAS-like_dom_sf"/>
</dbReference>
<dbReference type="Pfam" id="PF00672">
    <property type="entry name" value="HAMP"/>
    <property type="match status" value="1"/>
</dbReference>
<sequence length="790" mass="87907">MNSSVERRFLALVACTVFVCIVPLFTLFLWLASDKAENEQRHNISVLLTANAKAMAKPLWDFDTESVRQIAAAVATDASVLGITVIDQTGDINISLPLAPLPPTVHTTSLSEEIVYQDIDGPKHVGTITLSFQPIAFFSSIDSSESILVAIFSTALLIVIGTTVFGNRMMVMRPLAKLTAAIDATHQHGSRHSVDWASNDEMGQLARSFNTMQIKLQQEENELKKAHRLATDTYNATPAMLYSLDQHDHIIGVSDHWVLATGYRRENVIGLPFAEFLNEGGRQSYEHRKDKAHTASRWEYTTKFVCADGSIMDVLIVESSPKISAMEKGVSLSVMTDITALKQAEARNRRQALTDHLTGLMNRQGFEMALDSEIAETDREGGSLACLFVDLDRFKWINDNLGHHAGDKTLQLIVSMIVNLLPENSIAARIGGDEFAILLRANNCEVAATDLATEICRLFEAPFIIKGTSTRLSASIGIALYPQHADNASELLQKADMAMYDRKRDGKNGLQVFDDTIGRNTRKRAEIEQTIEKALENEWFDAYLQPIIDLKTNRIIGYEALMRLHHPERGVMAPFDIIATAEETGAIHDIGKQVFGKAFEHFTALSALSGDNTSYLAVNLSPLQIEPSLPVWLASIVHLFNIDPSRIVIEITEATMLHDNPSIQTILRKIADFGCRIALDDFGTGYSSLSYLTRFMVNIVKIDQSFIRSMTSDVQDTRDRSRMLIEGITAISHKMKCTVVAEGIETEEQQYLLQAIGVDYGQGYLFDRPLSFEQLRDRILHKDMPALKVV</sequence>
<dbReference type="SMART" id="SM00052">
    <property type="entry name" value="EAL"/>
    <property type="match status" value="1"/>
</dbReference>
<gene>
    <name evidence="5" type="ORF">BJF95_07470</name>
</gene>
<keyword evidence="1" id="KW-0812">Transmembrane</keyword>
<dbReference type="InterPro" id="IPR029787">
    <property type="entry name" value="Nucleotide_cyclase"/>
</dbReference>